<reference evidence="2 3" key="1">
    <citation type="journal article" date="2014" name="PLoS ONE">
        <title>Global Analysis of Gene Expression Profiles in Physic Nut (Jatropha curcas L.) Seedlings Exposed to Salt Stress.</title>
        <authorList>
            <person name="Zhang L."/>
            <person name="Zhang C."/>
            <person name="Wu P."/>
            <person name="Chen Y."/>
            <person name="Li M."/>
            <person name="Jiang H."/>
            <person name="Wu G."/>
        </authorList>
    </citation>
    <scope>NUCLEOTIDE SEQUENCE [LARGE SCALE GENOMIC DNA]</scope>
    <source>
        <strain evidence="3">cv. GZQX0401</strain>
        <tissue evidence="2">Young leaves</tissue>
    </source>
</reference>
<dbReference type="Proteomes" id="UP000027138">
    <property type="component" value="Unassembled WGS sequence"/>
</dbReference>
<dbReference type="STRING" id="180498.A0A067KVG7"/>
<dbReference type="OrthoDB" id="1054471at2759"/>
<dbReference type="EMBL" id="KK914334">
    <property type="protein sequence ID" value="KDP40196.1"/>
    <property type="molecule type" value="Genomic_DNA"/>
</dbReference>
<protein>
    <recommendedName>
        <fullName evidence="1">F-box domain-containing protein</fullName>
    </recommendedName>
</protein>
<feature type="domain" description="F-box" evidence="1">
    <location>
        <begin position="15"/>
        <end position="55"/>
    </location>
</feature>
<dbReference type="PANTHER" id="PTHR31672">
    <property type="entry name" value="BNACNNG10540D PROTEIN"/>
    <property type="match status" value="1"/>
</dbReference>
<dbReference type="Pfam" id="PF00646">
    <property type="entry name" value="F-box"/>
    <property type="match status" value="1"/>
</dbReference>
<dbReference type="SUPFAM" id="SSF81383">
    <property type="entry name" value="F-box domain"/>
    <property type="match status" value="1"/>
</dbReference>
<sequence length="236" mass="27293">MWGIKRHTRLPSMELTSDIIWEILRRLPAMDLVQFKSVSKACYSIITYPQFLRDHLNYVSIAENEVRILIAYENKFHPIFYHEEDNAQKDCPVLPPLMVTPEFASCHSSCVGLLLFLAQSHAYFEENHIVICNPSTEELIETPVTRHIFHFVDCYGPPEDIFGLGYDPHPNDYKVLRFPSTFKAQNEIILNEKDGFNCLAEVYPLKTNSWKAIKDGGFMYLINSRSESATVNQHPH</sequence>
<accession>A0A067KVG7</accession>
<gene>
    <name evidence="2" type="ORF">JCGZ_02194</name>
</gene>
<name>A0A067KVG7_JATCU</name>
<evidence type="ECO:0000259" key="1">
    <source>
        <dbReference type="SMART" id="SM00256"/>
    </source>
</evidence>
<proteinExistence type="predicted"/>
<dbReference type="Pfam" id="PF07734">
    <property type="entry name" value="FBA_1"/>
    <property type="match status" value="1"/>
</dbReference>
<dbReference type="SMART" id="SM00256">
    <property type="entry name" value="FBOX"/>
    <property type="match status" value="1"/>
</dbReference>
<dbReference type="PANTHER" id="PTHR31672:SF13">
    <property type="entry name" value="F-BOX PROTEIN CPR30-LIKE"/>
    <property type="match status" value="1"/>
</dbReference>
<organism evidence="2 3">
    <name type="scientific">Jatropha curcas</name>
    <name type="common">Barbados nut</name>
    <dbReference type="NCBI Taxonomy" id="180498"/>
    <lineage>
        <taxon>Eukaryota</taxon>
        <taxon>Viridiplantae</taxon>
        <taxon>Streptophyta</taxon>
        <taxon>Embryophyta</taxon>
        <taxon>Tracheophyta</taxon>
        <taxon>Spermatophyta</taxon>
        <taxon>Magnoliopsida</taxon>
        <taxon>eudicotyledons</taxon>
        <taxon>Gunneridae</taxon>
        <taxon>Pentapetalae</taxon>
        <taxon>rosids</taxon>
        <taxon>fabids</taxon>
        <taxon>Malpighiales</taxon>
        <taxon>Euphorbiaceae</taxon>
        <taxon>Crotonoideae</taxon>
        <taxon>Jatropheae</taxon>
        <taxon>Jatropha</taxon>
    </lineage>
</organism>
<dbReference type="InterPro" id="IPR001810">
    <property type="entry name" value="F-box_dom"/>
</dbReference>
<dbReference type="InterPro" id="IPR036047">
    <property type="entry name" value="F-box-like_dom_sf"/>
</dbReference>
<evidence type="ECO:0000313" key="2">
    <source>
        <dbReference type="EMBL" id="KDP40196.1"/>
    </source>
</evidence>
<dbReference type="InterPro" id="IPR050796">
    <property type="entry name" value="SCF_F-box_component"/>
</dbReference>
<dbReference type="AlphaFoldDB" id="A0A067KVG7"/>
<dbReference type="InterPro" id="IPR006527">
    <property type="entry name" value="F-box-assoc_dom_typ1"/>
</dbReference>
<keyword evidence="3" id="KW-1185">Reference proteome</keyword>
<evidence type="ECO:0000313" key="3">
    <source>
        <dbReference type="Proteomes" id="UP000027138"/>
    </source>
</evidence>